<dbReference type="InterPro" id="IPR007410">
    <property type="entry name" value="LpqE-like"/>
</dbReference>
<evidence type="ECO:0000313" key="3">
    <source>
        <dbReference type="Proteomes" id="UP000196573"/>
    </source>
</evidence>
<dbReference type="PANTHER" id="PTHR36302">
    <property type="entry name" value="BLR7088 PROTEIN"/>
    <property type="match status" value="1"/>
</dbReference>
<dbReference type="Gene3D" id="2.60.40.1890">
    <property type="entry name" value="PCu(A)C copper chaperone"/>
    <property type="match status" value="1"/>
</dbReference>
<dbReference type="PANTHER" id="PTHR36302:SF1">
    <property type="entry name" value="COPPER CHAPERONE PCU(A)C"/>
    <property type="match status" value="1"/>
</dbReference>
<sequence length="155" mass="16658">MIKRKLSLWLGVLVLFCSTLSLAAPVGDIIVTEPRIRAMPPGSMNTAAYLSIKNVSTSDVKLVKATSPISDNVQLHDNIKKDGKMSMVHQMSVNIPAGKKVKFKPGGLHIMIMGLKKHPIVGESVPLTLTFSNGKEITVNAVVKKQVSEQGNLSG</sequence>
<reference evidence="2 3" key="1">
    <citation type="submission" date="2017-03" db="EMBL/GenBank/DDBJ databases">
        <authorList>
            <person name="Afonso C.L."/>
            <person name="Miller P.J."/>
            <person name="Scott M.A."/>
            <person name="Spackman E."/>
            <person name="Goraichik I."/>
            <person name="Dimitrov K.M."/>
            <person name="Suarez D.L."/>
            <person name="Swayne D.E."/>
        </authorList>
    </citation>
    <scope>NUCLEOTIDE SEQUENCE [LARGE SCALE GENOMIC DNA]</scope>
    <source>
        <strain evidence="2">SB41UT1</strain>
    </source>
</reference>
<name>A0A1X7ADL4_9GAMM</name>
<organism evidence="2 3">
    <name type="scientific">Parendozoicomonas haliclonae</name>
    <dbReference type="NCBI Taxonomy" id="1960125"/>
    <lineage>
        <taxon>Bacteria</taxon>
        <taxon>Pseudomonadati</taxon>
        <taxon>Pseudomonadota</taxon>
        <taxon>Gammaproteobacteria</taxon>
        <taxon>Oceanospirillales</taxon>
        <taxon>Endozoicomonadaceae</taxon>
        <taxon>Parendozoicomonas</taxon>
    </lineage>
</organism>
<dbReference type="OrthoDB" id="9796962at2"/>
<dbReference type="InterPro" id="IPR036182">
    <property type="entry name" value="PCuAC_sf"/>
</dbReference>
<feature type="signal peptide" evidence="1">
    <location>
        <begin position="1"/>
        <end position="23"/>
    </location>
</feature>
<evidence type="ECO:0000256" key="1">
    <source>
        <dbReference type="SAM" id="SignalP"/>
    </source>
</evidence>
<dbReference type="Proteomes" id="UP000196573">
    <property type="component" value="Unassembled WGS sequence"/>
</dbReference>
<evidence type="ECO:0000313" key="2">
    <source>
        <dbReference type="EMBL" id="SMA32083.1"/>
    </source>
</evidence>
<protein>
    <recommendedName>
        <fullName evidence="4">Copper chaperone PCu(A)C</fullName>
    </recommendedName>
</protein>
<dbReference type="RefSeq" id="WP_087105850.1">
    <property type="nucleotide sequence ID" value="NZ_CBCSCN010000012.1"/>
</dbReference>
<dbReference type="Pfam" id="PF04314">
    <property type="entry name" value="PCuAC"/>
    <property type="match status" value="1"/>
</dbReference>
<dbReference type="AlphaFoldDB" id="A0A1X7ADL4"/>
<evidence type="ECO:0008006" key="4">
    <source>
        <dbReference type="Google" id="ProtNLM"/>
    </source>
</evidence>
<accession>A0A1X7ADL4</accession>
<keyword evidence="3" id="KW-1185">Reference proteome</keyword>
<keyword evidence="1" id="KW-0732">Signal</keyword>
<feature type="chain" id="PRO_5013049943" description="Copper chaperone PCu(A)C" evidence="1">
    <location>
        <begin position="24"/>
        <end position="155"/>
    </location>
</feature>
<dbReference type="SUPFAM" id="SSF110087">
    <property type="entry name" value="DR1885-like metal-binding protein"/>
    <property type="match status" value="1"/>
</dbReference>
<dbReference type="EMBL" id="FWPT01000001">
    <property type="protein sequence ID" value="SMA32083.1"/>
    <property type="molecule type" value="Genomic_DNA"/>
</dbReference>
<dbReference type="InterPro" id="IPR058248">
    <property type="entry name" value="Lxx211020-like"/>
</dbReference>
<gene>
    <name evidence="2" type="ORF">EHSB41UT_00101</name>
</gene>
<proteinExistence type="predicted"/>